<organism evidence="1 2">
    <name type="scientific">Mycolicibacterium conceptionense</name>
    <dbReference type="NCBI Taxonomy" id="451644"/>
    <lineage>
        <taxon>Bacteria</taxon>
        <taxon>Bacillati</taxon>
        <taxon>Actinomycetota</taxon>
        <taxon>Actinomycetes</taxon>
        <taxon>Mycobacteriales</taxon>
        <taxon>Mycobacteriaceae</taxon>
        <taxon>Mycolicibacterium</taxon>
    </lineage>
</organism>
<dbReference type="PATRIC" id="fig|451644.5.peg.1231"/>
<name>A0A0J8UGT7_9MYCO</name>
<proteinExistence type="predicted"/>
<sequence length="84" mass="9710">MSTEYASLVDRITTEIPEVVQVGANRFERGIFAVEIEDCGTHEGWHEYEVARFMRDRDGAWERKPGSLYDNAHGTFNTVDEWLT</sequence>
<dbReference type="EMBL" id="LFOD01000003">
    <property type="protein sequence ID" value="KMV19605.1"/>
    <property type="molecule type" value="Genomic_DNA"/>
</dbReference>
<reference evidence="1 2" key="1">
    <citation type="submission" date="2015-06" db="EMBL/GenBank/DDBJ databases">
        <title>Genome sequence of Mycobacterium conceptionense strain MLE.</title>
        <authorList>
            <person name="Greninger A.L."/>
            <person name="Cunningham G."/>
            <person name="Chiu C.Y."/>
            <person name="Miller S."/>
        </authorList>
    </citation>
    <scope>NUCLEOTIDE SEQUENCE [LARGE SCALE GENOMIC DNA]</scope>
    <source>
        <strain evidence="1 2">MLE</strain>
    </source>
</reference>
<dbReference type="OrthoDB" id="9917097at2"/>
<dbReference type="Proteomes" id="UP000037594">
    <property type="component" value="Unassembled WGS sequence"/>
</dbReference>
<evidence type="ECO:0000313" key="2">
    <source>
        <dbReference type="Proteomes" id="UP000037594"/>
    </source>
</evidence>
<accession>A0A0J8UGT7</accession>
<dbReference type="RefSeq" id="WP_048895544.1">
    <property type="nucleotide sequence ID" value="NZ_LFOD01000003.1"/>
</dbReference>
<protein>
    <submittedName>
        <fullName evidence="1">Uncharacterized protein</fullName>
    </submittedName>
</protein>
<evidence type="ECO:0000313" key="1">
    <source>
        <dbReference type="EMBL" id="KMV19605.1"/>
    </source>
</evidence>
<comment type="caution">
    <text evidence="1">The sequence shown here is derived from an EMBL/GenBank/DDBJ whole genome shotgun (WGS) entry which is preliminary data.</text>
</comment>
<dbReference type="AlphaFoldDB" id="A0A0J8UGT7"/>
<gene>
    <name evidence="1" type="ORF">ACT17_06045</name>
</gene>